<dbReference type="Proteomes" id="UP001056120">
    <property type="component" value="Linkage Group LG05"/>
</dbReference>
<reference evidence="1 2" key="2">
    <citation type="journal article" date="2022" name="Mol. Ecol. Resour.">
        <title>The genomes of chicory, endive, great burdock and yacon provide insights into Asteraceae paleo-polyploidization history and plant inulin production.</title>
        <authorList>
            <person name="Fan W."/>
            <person name="Wang S."/>
            <person name="Wang H."/>
            <person name="Wang A."/>
            <person name="Jiang F."/>
            <person name="Liu H."/>
            <person name="Zhao H."/>
            <person name="Xu D."/>
            <person name="Zhang Y."/>
        </authorList>
    </citation>
    <scope>NUCLEOTIDE SEQUENCE [LARGE SCALE GENOMIC DNA]</scope>
    <source>
        <strain evidence="2">cv. Yunnan</strain>
        <tissue evidence="1">Leaves</tissue>
    </source>
</reference>
<protein>
    <submittedName>
        <fullName evidence="1">Uncharacterized protein</fullName>
    </submittedName>
</protein>
<proteinExistence type="predicted"/>
<keyword evidence="2" id="KW-1185">Reference proteome</keyword>
<name>A0ACB9J710_9ASTR</name>
<evidence type="ECO:0000313" key="1">
    <source>
        <dbReference type="EMBL" id="KAI3816090.1"/>
    </source>
</evidence>
<dbReference type="EMBL" id="CM042022">
    <property type="protein sequence ID" value="KAI3816090.1"/>
    <property type="molecule type" value="Genomic_DNA"/>
</dbReference>
<organism evidence="1 2">
    <name type="scientific">Smallanthus sonchifolius</name>
    <dbReference type="NCBI Taxonomy" id="185202"/>
    <lineage>
        <taxon>Eukaryota</taxon>
        <taxon>Viridiplantae</taxon>
        <taxon>Streptophyta</taxon>
        <taxon>Embryophyta</taxon>
        <taxon>Tracheophyta</taxon>
        <taxon>Spermatophyta</taxon>
        <taxon>Magnoliopsida</taxon>
        <taxon>eudicotyledons</taxon>
        <taxon>Gunneridae</taxon>
        <taxon>Pentapetalae</taxon>
        <taxon>asterids</taxon>
        <taxon>campanulids</taxon>
        <taxon>Asterales</taxon>
        <taxon>Asteraceae</taxon>
        <taxon>Asteroideae</taxon>
        <taxon>Heliantheae alliance</taxon>
        <taxon>Millerieae</taxon>
        <taxon>Smallanthus</taxon>
    </lineage>
</organism>
<gene>
    <name evidence="1" type="ORF">L1987_15778</name>
</gene>
<accession>A0ACB9J710</accession>
<comment type="caution">
    <text evidence="1">The sequence shown here is derived from an EMBL/GenBank/DDBJ whole genome shotgun (WGS) entry which is preliminary data.</text>
</comment>
<evidence type="ECO:0000313" key="2">
    <source>
        <dbReference type="Proteomes" id="UP001056120"/>
    </source>
</evidence>
<sequence>MIDKQTIRLSPGFHKPLLDDENLPIFGFHKPLSARNRQANDSSGFGFHKPIFADENLLIFGSFDSSGDSPFSGKIPAFISNWTNLLLLRLEGNNF</sequence>
<reference evidence="2" key="1">
    <citation type="journal article" date="2022" name="Mol. Ecol. Resour.">
        <title>The genomes of chicory, endive, great burdock and yacon provide insights into Asteraceae palaeo-polyploidization history and plant inulin production.</title>
        <authorList>
            <person name="Fan W."/>
            <person name="Wang S."/>
            <person name="Wang H."/>
            <person name="Wang A."/>
            <person name="Jiang F."/>
            <person name="Liu H."/>
            <person name="Zhao H."/>
            <person name="Xu D."/>
            <person name="Zhang Y."/>
        </authorList>
    </citation>
    <scope>NUCLEOTIDE SEQUENCE [LARGE SCALE GENOMIC DNA]</scope>
    <source>
        <strain evidence="2">cv. Yunnan</strain>
    </source>
</reference>